<dbReference type="CDD" id="cd07067">
    <property type="entry name" value="HP_PGM_like"/>
    <property type="match status" value="1"/>
</dbReference>
<evidence type="ECO:0000313" key="2">
    <source>
        <dbReference type="EMBL" id="KAH7148318.1"/>
    </source>
</evidence>
<dbReference type="GO" id="GO:0005737">
    <property type="term" value="C:cytoplasm"/>
    <property type="evidence" value="ECO:0007669"/>
    <property type="project" value="TreeGrafter"/>
</dbReference>
<dbReference type="Pfam" id="PF00300">
    <property type="entry name" value="His_Phos_1"/>
    <property type="match status" value="1"/>
</dbReference>
<dbReference type="InterPro" id="IPR050275">
    <property type="entry name" value="PGM_Phosphatase"/>
</dbReference>
<comment type="caution">
    <text evidence="2">The sequence shown here is derived from an EMBL/GenBank/DDBJ whole genome shotgun (WGS) entry which is preliminary data.</text>
</comment>
<feature type="region of interest" description="Disordered" evidence="1">
    <location>
        <begin position="198"/>
        <end position="217"/>
    </location>
</feature>
<dbReference type="Gene3D" id="3.40.50.1240">
    <property type="entry name" value="Phosphoglycerate mutase-like"/>
    <property type="match status" value="1"/>
</dbReference>
<proteinExistence type="predicted"/>
<dbReference type="EMBL" id="JAGMUV010000007">
    <property type="protein sequence ID" value="KAH7148318.1"/>
    <property type="molecule type" value="Genomic_DNA"/>
</dbReference>
<name>A0A9P9EZA9_9HYPO</name>
<dbReference type="SMART" id="SM00855">
    <property type="entry name" value="PGAM"/>
    <property type="match status" value="1"/>
</dbReference>
<evidence type="ECO:0000256" key="1">
    <source>
        <dbReference type="SAM" id="MobiDB-lite"/>
    </source>
</evidence>
<dbReference type="SUPFAM" id="SSF53254">
    <property type="entry name" value="Phosphoglycerate mutase-like"/>
    <property type="match status" value="1"/>
</dbReference>
<dbReference type="PROSITE" id="PS00175">
    <property type="entry name" value="PG_MUTASE"/>
    <property type="match status" value="1"/>
</dbReference>
<gene>
    <name evidence="2" type="ORF">EDB81DRAFT_459722</name>
</gene>
<dbReference type="PANTHER" id="PTHR48100">
    <property type="entry name" value="BROAD-SPECIFICITY PHOSPHATASE YOR283W-RELATED"/>
    <property type="match status" value="1"/>
</dbReference>
<dbReference type="GO" id="GO:0016791">
    <property type="term" value="F:phosphatase activity"/>
    <property type="evidence" value="ECO:0007669"/>
    <property type="project" value="TreeGrafter"/>
</dbReference>
<keyword evidence="3" id="KW-1185">Reference proteome</keyword>
<dbReference type="InterPro" id="IPR013078">
    <property type="entry name" value="His_Pase_superF_clade-1"/>
</dbReference>
<sequence length="217" mass="24224">MPAIHILRHGQALHNVQRGYPYRDPPLTDLGIQQAKSVQPPAEPDLILISPMTRTIQTALLVFPHLLNSTPAKVDVQIWPDLREGYDAICNKGVGRAALVVKFPQFDFSACPEEWEYPPHSPKDATARAERVRQRLKVLSNSYKNIILITHRGFVAFLVQGDRFDVCECRSYRFAAEMEVDDTRHGVNCDTGAQQDFGPSLLLPASPSHAETGRAAE</sequence>
<evidence type="ECO:0000313" key="3">
    <source>
        <dbReference type="Proteomes" id="UP000738349"/>
    </source>
</evidence>
<dbReference type="OrthoDB" id="496981at2759"/>
<dbReference type="PANTHER" id="PTHR48100:SF54">
    <property type="entry name" value="PHOSPHATASE SPAC5H10.03-RELATED"/>
    <property type="match status" value="1"/>
</dbReference>
<dbReference type="Proteomes" id="UP000738349">
    <property type="component" value="Unassembled WGS sequence"/>
</dbReference>
<protein>
    <submittedName>
        <fullName evidence="2">Histidine phosphatase superfamily</fullName>
    </submittedName>
</protein>
<reference evidence="2" key="1">
    <citation type="journal article" date="2021" name="Nat. Commun.">
        <title>Genetic determinants of endophytism in the Arabidopsis root mycobiome.</title>
        <authorList>
            <person name="Mesny F."/>
            <person name="Miyauchi S."/>
            <person name="Thiergart T."/>
            <person name="Pickel B."/>
            <person name="Atanasova L."/>
            <person name="Karlsson M."/>
            <person name="Huettel B."/>
            <person name="Barry K.W."/>
            <person name="Haridas S."/>
            <person name="Chen C."/>
            <person name="Bauer D."/>
            <person name="Andreopoulos W."/>
            <person name="Pangilinan J."/>
            <person name="LaButti K."/>
            <person name="Riley R."/>
            <person name="Lipzen A."/>
            <person name="Clum A."/>
            <person name="Drula E."/>
            <person name="Henrissat B."/>
            <person name="Kohler A."/>
            <person name="Grigoriev I.V."/>
            <person name="Martin F.M."/>
            <person name="Hacquard S."/>
        </authorList>
    </citation>
    <scope>NUCLEOTIDE SEQUENCE</scope>
    <source>
        <strain evidence="2">MPI-CAGE-AT-0147</strain>
    </source>
</reference>
<accession>A0A9P9EZA9</accession>
<dbReference type="InterPro" id="IPR029033">
    <property type="entry name" value="His_PPase_superfam"/>
</dbReference>
<dbReference type="AlphaFoldDB" id="A0A9P9EZA9"/>
<organism evidence="2 3">
    <name type="scientific">Dactylonectria macrodidyma</name>
    <dbReference type="NCBI Taxonomy" id="307937"/>
    <lineage>
        <taxon>Eukaryota</taxon>
        <taxon>Fungi</taxon>
        <taxon>Dikarya</taxon>
        <taxon>Ascomycota</taxon>
        <taxon>Pezizomycotina</taxon>
        <taxon>Sordariomycetes</taxon>
        <taxon>Hypocreomycetidae</taxon>
        <taxon>Hypocreales</taxon>
        <taxon>Nectriaceae</taxon>
        <taxon>Dactylonectria</taxon>
    </lineage>
</organism>
<dbReference type="InterPro" id="IPR001345">
    <property type="entry name" value="PG/BPGM_mutase_AS"/>
</dbReference>